<feature type="compositionally biased region" description="Low complexity" evidence="1">
    <location>
        <begin position="331"/>
        <end position="344"/>
    </location>
</feature>
<dbReference type="Proteomes" id="UP000530660">
    <property type="component" value="Unassembled WGS sequence"/>
</dbReference>
<evidence type="ECO:0000313" key="2">
    <source>
        <dbReference type="EMBL" id="KAF6003758.1"/>
    </source>
</evidence>
<dbReference type="Gene3D" id="1.10.357.50">
    <property type="match status" value="1"/>
</dbReference>
<dbReference type="GO" id="GO:0000149">
    <property type="term" value="F:SNARE binding"/>
    <property type="evidence" value="ECO:0007669"/>
    <property type="project" value="TreeGrafter"/>
</dbReference>
<dbReference type="PANTHER" id="PTHR21292">
    <property type="entry name" value="EXOCYST COMPLEX COMPONENT SEC6-RELATED"/>
    <property type="match status" value="1"/>
</dbReference>
<dbReference type="Pfam" id="PF06046">
    <property type="entry name" value="Sec6"/>
    <property type="match status" value="1"/>
</dbReference>
<dbReference type="InterPro" id="IPR010326">
    <property type="entry name" value="EXOC3/Sec6"/>
</dbReference>
<feature type="region of interest" description="Disordered" evidence="1">
    <location>
        <begin position="328"/>
        <end position="352"/>
    </location>
</feature>
<dbReference type="EMBL" id="VWRR01000005">
    <property type="protein sequence ID" value="KAF6003758.1"/>
    <property type="molecule type" value="Genomic_DNA"/>
</dbReference>
<name>A0A7J7IL35_9RHOD</name>
<dbReference type="OrthoDB" id="190098at2759"/>
<protein>
    <submittedName>
        <fullName evidence="2">SNARE-binding exocyst subunit S6</fullName>
    </submittedName>
</protein>
<dbReference type="GO" id="GO:0000145">
    <property type="term" value="C:exocyst"/>
    <property type="evidence" value="ECO:0007669"/>
    <property type="project" value="InterPro"/>
</dbReference>
<accession>A0A7J7IL35</accession>
<dbReference type="GO" id="GO:0051601">
    <property type="term" value="P:exocyst localization"/>
    <property type="evidence" value="ECO:0007669"/>
    <property type="project" value="TreeGrafter"/>
</dbReference>
<proteinExistence type="predicted"/>
<organism evidence="2 3">
    <name type="scientific">Cyanidiococcus yangmingshanensis</name>
    <dbReference type="NCBI Taxonomy" id="2690220"/>
    <lineage>
        <taxon>Eukaryota</taxon>
        <taxon>Rhodophyta</taxon>
        <taxon>Bangiophyceae</taxon>
        <taxon>Cyanidiales</taxon>
        <taxon>Cyanidiaceae</taxon>
        <taxon>Cyanidiococcus</taxon>
    </lineage>
</organism>
<comment type="caution">
    <text evidence="2">The sequence shown here is derived from an EMBL/GenBank/DDBJ whole genome shotgun (WGS) entry which is preliminary data.</text>
</comment>
<feature type="region of interest" description="Disordered" evidence="1">
    <location>
        <begin position="475"/>
        <end position="500"/>
    </location>
</feature>
<dbReference type="PANTHER" id="PTHR21292:SF1">
    <property type="entry name" value="EXOCYST COMPLEX COMPONENT 3"/>
    <property type="match status" value="1"/>
</dbReference>
<dbReference type="AlphaFoldDB" id="A0A7J7IL35"/>
<reference evidence="2 3" key="1">
    <citation type="journal article" date="2020" name="J. Phycol.">
        <title>Comparative genome analysis reveals Cyanidiococcus gen. nov., a new extremophilic red algal genus sister to Cyanidioschyzon (Cyanidioschyzonaceae, Rhodophyta).</title>
        <authorList>
            <person name="Liu S.-L."/>
            <person name="Chiang Y.-R."/>
            <person name="Yoon H.S."/>
            <person name="Fu H.-Y."/>
        </authorList>
    </citation>
    <scope>NUCLEOTIDE SEQUENCE [LARGE SCALE GENOMIC DNA]</scope>
    <source>
        <strain evidence="2 3">THAL066</strain>
    </source>
</reference>
<dbReference type="GO" id="GO:0006887">
    <property type="term" value="P:exocytosis"/>
    <property type="evidence" value="ECO:0007669"/>
    <property type="project" value="InterPro"/>
</dbReference>
<gene>
    <name evidence="2" type="primary">SEC6</name>
    <name evidence="2" type="ORF">F1559_000826</name>
</gene>
<keyword evidence="3" id="KW-1185">Reference proteome</keyword>
<evidence type="ECO:0000256" key="1">
    <source>
        <dbReference type="SAM" id="MobiDB-lite"/>
    </source>
</evidence>
<evidence type="ECO:0000313" key="3">
    <source>
        <dbReference type="Proteomes" id="UP000530660"/>
    </source>
</evidence>
<sequence>MTGFVRRLLDSRLSAPQTLSTTGTRLMAGSANELPVMGAMPIQRTGDANTQFSPAESIETSEEPEVEPQLVTRVQALCDLLVADVQFVAEHVRPLFDENTAVGHWYALETNQLLNAFLWSVIARASLIPGKDILNLLMWITKYHERIQQLFPAPSTDSLSWNGAVVWAREQQEALLHGLETPARRLIEGYAARALEMMRRWIRNCIKVDIEGPVDVRDDDETLYTQAPLDVFRIVNDEITIVREHAQLRNPRFVQCISDACCAALLDYRTWSLDALEGIESEDGALERFCATVNNHRRCQSLAEQFAIRCHTILDEIVYGLVDWRRESSSTPTTTDATLETPMTKQDAPGSSHPLGGAIDAATYALSVDRLAAEFAVSAEFAATLVCNVIFQDMDEAPGLWPRLYTPAWVLGEEEIASSVVATVDDFFQDIDGYLRHEMDKAAVATECAIRIADRYASALANHLLATSAVVSPTLSTQADGDPSDSACAPSTKAKSRSNIAQRITGGGSSRLLRALGTSRDGNLSGRLGSVANPLAFDRRIVDRLRDDYAILAEHFLHARRGGSRARVARALSAMDALADMLAAAVAANTDALVTSYGNLLGCKAQSSGATIMAAQHGRELIGFADSCSRAACQFGGLARCTGRLSSGLVRSWTNPVGGRVGSSDAGLLLLMARAAAPVQEAAAARILPPAMSWCVVQQVAGDHQGSIDGHTHIPTRSCGRSKYSLTSDREMNSSRQFRVRGEVSLAAWRQRRSADLPSRQHRAIDRTGRGYARCYLDETRPTMMSTLGIELLCTQREHNASTLDDDRDDITLATNCS</sequence>